<sequence>MPKARENYTIARLGRGETTYEILVDPDMALKYKMGEKVPVSKILVYEEVFKDWKKGIRASEADLKKAFGVLDIKMIAEKIISEGEVLITAEQRRRLIDEKKRQIIDFIARNAIDPRTNTPHPPQRIELALEQVGLSVDPFADPKQEAMKAVEKLRRILPLKIGSMRVEVRVSGEFVGKVYGLIRNMGNMLEESWLGDGSWKCLAEIPTGLHADLVDRLNKICGGRVEVKPVS</sequence>
<dbReference type="GO" id="GO:0042256">
    <property type="term" value="P:cytosolic ribosome assembly"/>
    <property type="evidence" value="ECO:0007669"/>
    <property type="project" value="InterPro"/>
</dbReference>
<feature type="domain" description="Ribosome maturation protein SDO1/SBDS central" evidence="3">
    <location>
        <begin position="102"/>
        <end position="162"/>
    </location>
</feature>
<dbReference type="Gene3D" id="3.30.1250.10">
    <property type="entry name" value="Ribosome maturation protein SBDS, N-terminal domain"/>
    <property type="match status" value="1"/>
</dbReference>
<dbReference type="SUPFAM" id="SSF89895">
    <property type="entry name" value="FYSH domain"/>
    <property type="match status" value="1"/>
</dbReference>
<comment type="caution">
    <text evidence="5">The sequence shown here is derived from an EMBL/GenBank/DDBJ whole genome shotgun (WGS) entry which is preliminary data.</text>
</comment>
<gene>
    <name evidence="5" type="ORF">ENM11_02335</name>
</gene>
<dbReference type="Pfam" id="PF20268">
    <property type="entry name" value="SBDS_C"/>
    <property type="match status" value="1"/>
</dbReference>
<comment type="similarity">
    <text evidence="1">Belongs to the SDO1/SBDS family.</text>
</comment>
<dbReference type="InterPro" id="IPR002140">
    <property type="entry name" value="Sdo1/SBDS"/>
</dbReference>
<dbReference type="AlphaFoldDB" id="A0A7C5LBW2"/>
<proteinExistence type="inferred from homology"/>
<dbReference type="Gene3D" id="1.10.10.900">
    <property type="entry name" value="SBDS protein C-terminal domain, subdomain 1"/>
    <property type="match status" value="1"/>
</dbReference>
<dbReference type="PANTHER" id="PTHR10927:SF4">
    <property type="entry name" value="RIBOSOME MATURATION PROTEIN SDO1 HOMOLOG"/>
    <property type="match status" value="1"/>
</dbReference>
<dbReference type="EMBL" id="DRWN01000021">
    <property type="protein sequence ID" value="HHK67979.1"/>
    <property type="molecule type" value="Genomic_DNA"/>
</dbReference>
<accession>A0A7C5LBW2</accession>
<dbReference type="InterPro" id="IPR018978">
    <property type="entry name" value="SDO1/SBDS_central"/>
</dbReference>
<dbReference type="NCBIfam" id="TIGR00291">
    <property type="entry name" value="RNA_SBDS"/>
    <property type="match status" value="1"/>
</dbReference>
<dbReference type="InterPro" id="IPR035647">
    <property type="entry name" value="EFG_III/V"/>
</dbReference>
<dbReference type="InterPro" id="IPR019783">
    <property type="entry name" value="SDO1/SBDS_N"/>
</dbReference>
<feature type="domain" description="Ribosome maturation protein SDO1/SBDS C-terminal" evidence="4">
    <location>
        <begin position="165"/>
        <end position="229"/>
    </location>
</feature>
<evidence type="ECO:0000259" key="2">
    <source>
        <dbReference type="Pfam" id="PF01172"/>
    </source>
</evidence>
<evidence type="ECO:0000259" key="3">
    <source>
        <dbReference type="Pfam" id="PF09377"/>
    </source>
</evidence>
<dbReference type="Gene3D" id="3.30.70.240">
    <property type="match status" value="1"/>
</dbReference>
<dbReference type="InterPro" id="IPR039100">
    <property type="entry name" value="Sdo1/SBDS-like"/>
</dbReference>
<evidence type="ECO:0000256" key="1">
    <source>
        <dbReference type="ARBA" id="ARBA00007433"/>
    </source>
</evidence>
<dbReference type="Pfam" id="PF09377">
    <property type="entry name" value="SBDS_domain_II"/>
    <property type="match status" value="1"/>
</dbReference>
<dbReference type="InterPro" id="IPR036786">
    <property type="entry name" value="Ribosome_mat_SBDS_N_sf"/>
</dbReference>
<reference evidence="5" key="1">
    <citation type="journal article" date="2020" name="mSystems">
        <title>Genome- and Community-Level Interaction Insights into Carbon Utilization and Element Cycling Functions of Hydrothermarchaeota in Hydrothermal Sediment.</title>
        <authorList>
            <person name="Zhou Z."/>
            <person name="Liu Y."/>
            <person name="Xu W."/>
            <person name="Pan J."/>
            <person name="Luo Z.H."/>
            <person name="Li M."/>
        </authorList>
    </citation>
    <scope>NUCLEOTIDE SEQUENCE [LARGE SCALE GENOMIC DNA]</scope>
    <source>
        <strain evidence="5">SpSt-1056</strain>
    </source>
</reference>
<evidence type="ECO:0000259" key="4">
    <source>
        <dbReference type="Pfam" id="PF20268"/>
    </source>
</evidence>
<dbReference type="InterPro" id="IPR037188">
    <property type="entry name" value="Sdo1/SBDS_central_sf"/>
</dbReference>
<dbReference type="SUPFAM" id="SSF54980">
    <property type="entry name" value="EF-G C-terminal domain-like"/>
    <property type="match status" value="1"/>
</dbReference>
<dbReference type="InterPro" id="IPR046928">
    <property type="entry name" value="SDO1/SBDS_C"/>
</dbReference>
<protein>
    <submittedName>
        <fullName evidence="5">Ribosome assembly factor SBDS</fullName>
    </submittedName>
</protein>
<dbReference type="Pfam" id="PF01172">
    <property type="entry name" value="SBDS_N"/>
    <property type="match status" value="1"/>
</dbReference>
<feature type="domain" description="Ribosome maturation protein SDO1/SBDS N-terminal" evidence="2">
    <location>
        <begin position="7"/>
        <end position="94"/>
    </location>
</feature>
<dbReference type="PANTHER" id="PTHR10927">
    <property type="entry name" value="RIBOSOME MATURATION PROTEIN SBDS"/>
    <property type="match status" value="1"/>
</dbReference>
<evidence type="ECO:0000313" key="5">
    <source>
        <dbReference type="EMBL" id="HHK67979.1"/>
    </source>
</evidence>
<organism evidence="5">
    <name type="scientific">Caldiarchaeum subterraneum</name>
    <dbReference type="NCBI Taxonomy" id="311458"/>
    <lineage>
        <taxon>Archaea</taxon>
        <taxon>Nitrososphaerota</taxon>
        <taxon>Candidatus Caldarchaeales</taxon>
        <taxon>Candidatus Caldarchaeaceae</taxon>
        <taxon>Candidatus Caldarchaeum</taxon>
    </lineage>
</organism>
<dbReference type="SUPFAM" id="SSF109728">
    <property type="entry name" value="Hypothetical protein AF0491, middle domain"/>
    <property type="match status" value="1"/>
</dbReference>
<name>A0A7C5LBW2_CALS0</name>